<comment type="subcellular location">
    <subcellularLocation>
        <location evidence="1">Endomembrane system</location>
    </subcellularLocation>
</comment>
<dbReference type="AlphaFoldDB" id="A0A9N9IEH1"/>
<name>A0A9N9IEH1_9GLOM</name>
<evidence type="ECO:0000256" key="2">
    <source>
        <dbReference type="ARBA" id="ARBA00009848"/>
    </source>
</evidence>
<evidence type="ECO:0000256" key="7">
    <source>
        <dbReference type="ARBA" id="ARBA00023136"/>
    </source>
</evidence>
<dbReference type="GO" id="GO:0012505">
    <property type="term" value="C:endomembrane system"/>
    <property type="evidence" value="ECO:0007669"/>
    <property type="project" value="UniProtKB-SubCell"/>
</dbReference>
<dbReference type="GO" id="GO:0016020">
    <property type="term" value="C:membrane"/>
    <property type="evidence" value="ECO:0007669"/>
    <property type="project" value="TreeGrafter"/>
</dbReference>
<feature type="transmembrane region" description="Helical" evidence="10">
    <location>
        <begin position="92"/>
        <end position="114"/>
    </location>
</feature>
<dbReference type="PANTHER" id="PTHR10125:SF31">
    <property type="entry name" value="P2X RECEPTOR E"/>
    <property type="match status" value="1"/>
</dbReference>
<keyword evidence="4 10" id="KW-0812">Transmembrane</keyword>
<evidence type="ECO:0000256" key="8">
    <source>
        <dbReference type="ARBA" id="ARBA00023286"/>
    </source>
</evidence>
<keyword evidence="7 10" id="KW-0472">Membrane</keyword>
<evidence type="ECO:0000256" key="1">
    <source>
        <dbReference type="ARBA" id="ARBA00004308"/>
    </source>
</evidence>
<dbReference type="GO" id="GO:0015267">
    <property type="term" value="F:channel activity"/>
    <property type="evidence" value="ECO:0007669"/>
    <property type="project" value="UniProtKB-ARBA"/>
</dbReference>
<comment type="caution">
    <text evidence="11">The sequence shown here is derived from an EMBL/GenBank/DDBJ whole genome shotgun (WGS) entry which is preliminary data.</text>
</comment>
<evidence type="ECO:0000313" key="12">
    <source>
        <dbReference type="Proteomes" id="UP000789508"/>
    </source>
</evidence>
<keyword evidence="12" id="KW-1185">Reference proteome</keyword>
<evidence type="ECO:0000256" key="9">
    <source>
        <dbReference type="ARBA" id="ARBA00023303"/>
    </source>
</evidence>
<dbReference type="Pfam" id="PF00864">
    <property type="entry name" value="P2X_receptor"/>
    <property type="match status" value="1"/>
</dbReference>
<keyword evidence="8" id="KW-1071">Ligand-gated ion channel</keyword>
<protein>
    <submittedName>
        <fullName evidence="11">8831_t:CDS:1</fullName>
    </submittedName>
</protein>
<keyword evidence="3" id="KW-0813">Transport</keyword>
<keyword evidence="5 10" id="KW-1133">Transmembrane helix</keyword>
<evidence type="ECO:0000313" key="11">
    <source>
        <dbReference type="EMBL" id="CAG8732723.1"/>
    </source>
</evidence>
<gene>
    <name evidence="11" type="ORF">ALEPTO_LOCUS12680</name>
</gene>
<evidence type="ECO:0000256" key="4">
    <source>
        <dbReference type="ARBA" id="ARBA00022692"/>
    </source>
</evidence>
<dbReference type="GO" id="GO:0007165">
    <property type="term" value="P:signal transduction"/>
    <property type="evidence" value="ECO:0007669"/>
    <property type="project" value="UniProtKB-ARBA"/>
</dbReference>
<dbReference type="OrthoDB" id="494673at2759"/>
<organism evidence="11 12">
    <name type="scientific">Ambispora leptoticha</name>
    <dbReference type="NCBI Taxonomy" id="144679"/>
    <lineage>
        <taxon>Eukaryota</taxon>
        <taxon>Fungi</taxon>
        <taxon>Fungi incertae sedis</taxon>
        <taxon>Mucoromycota</taxon>
        <taxon>Glomeromycotina</taxon>
        <taxon>Glomeromycetes</taxon>
        <taxon>Archaeosporales</taxon>
        <taxon>Ambisporaceae</taxon>
        <taxon>Ambispora</taxon>
    </lineage>
</organism>
<accession>A0A9N9IEH1</accession>
<reference evidence="11" key="1">
    <citation type="submission" date="2021-06" db="EMBL/GenBank/DDBJ databases">
        <authorList>
            <person name="Kallberg Y."/>
            <person name="Tangrot J."/>
            <person name="Rosling A."/>
        </authorList>
    </citation>
    <scope>NUCLEOTIDE SEQUENCE</scope>
    <source>
        <strain evidence="11">FL130A</strain>
    </source>
</reference>
<keyword evidence="6" id="KW-0406">Ion transport</keyword>
<dbReference type="EMBL" id="CAJVPS010031258">
    <property type="protein sequence ID" value="CAG8732723.1"/>
    <property type="molecule type" value="Genomic_DNA"/>
</dbReference>
<evidence type="ECO:0000256" key="5">
    <source>
        <dbReference type="ARBA" id="ARBA00022989"/>
    </source>
</evidence>
<proteinExistence type="inferred from homology"/>
<dbReference type="Proteomes" id="UP000789508">
    <property type="component" value="Unassembled WGS sequence"/>
</dbReference>
<feature type="non-terminal residue" evidence="11">
    <location>
        <position position="164"/>
    </location>
</feature>
<evidence type="ECO:0000256" key="6">
    <source>
        <dbReference type="ARBA" id="ARBA00023065"/>
    </source>
</evidence>
<sequence length="164" mass="18658">VSTAPGAKPGESYRSSGIVIVIIIDYQNLPFKNTITYKYRPQYIPGNEYKSVENIFMPNGSYVVKERHGLRLIFQQNGEIGRFDFISLLQNIVAGFALFSLATIIVEVLMLKFLPEKDVYEQVKFETTHDIYEHAKLKKQGVISDDEAQQGQFGKERPGYEISS</sequence>
<comment type="similarity">
    <text evidence="2">Belongs to the P2X receptor family.</text>
</comment>
<dbReference type="GO" id="GO:0070588">
    <property type="term" value="P:calcium ion transmembrane transport"/>
    <property type="evidence" value="ECO:0007669"/>
    <property type="project" value="TreeGrafter"/>
</dbReference>
<dbReference type="InterPro" id="IPR059116">
    <property type="entry name" value="P2X_receptor"/>
</dbReference>
<evidence type="ECO:0000256" key="10">
    <source>
        <dbReference type="SAM" id="Phobius"/>
    </source>
</evidence>
<evidence type="ECO:0000256" key="3">
    <source>
        <dbReference type="ARBA" id="ARBA00022448"/>
    </source>
</evidence>
<dbReference type="PANTHER" id="PTHR10125">
    <property type="entry name" value="P2X PURINOCEPTOR"/>
    <property type="match status" value="1"/>
</dbReference>
<dbReference type="Gene3D" id="1.10.287.940">
    <property type="entry name" value="atp-gated p2x4 ion channel"/>
    <property type="match status" value="1"/>
</dbReference>
<keyword evidence="9" id="KW-0407">Ion channel</keyword>